<gene>
    <name evidence="5" type="ORF">ED236_09945</name>
</gene>
<dbReference type="InterPro" id="IPR050155">
    <property type="entry name" value="HAD-like_hydrolase_sf"/>
</dbReference>
<name>A0A3N0UYH7_9PROT</name>
<dbReference type="AlphaFoldDB" id="A0A3N0UYH7"/>
<evidence type="ECO:0000256" key="3">
    <source>
        <dbReference type="ARBA" id="ARBA00006171"/>
    </source>
</evidence>
<dbReference type="Gene3D" id="3.40.50.1000">
    <property type="entry name" value="HAD superfamily/HAD-like"/>
    <property type="match status" value="1"/>
</dbReference>
<dbReference type="EMBL" id="RJVP01000005">
    <property type="protein sequence ID" value="ROH85580.1"/>
    <property type="molecule type" value="Genomic_DNA"/>
</dbReference>
<evidence type="ECO:0000256" key="4">
    <source>
        <dbReference type="ARBA" id="ARBA00013078"/>
    </source>
</evidence>
<dbReference type="InterPro" id="IPR023214">
    <property type="entry name" value="HAD_sf"/>
</dbReference>
<dbReference type="Proteomes" id="UP000275137">
    <property type="component" value="Unassembled WGS sequence"/>
</dbReference>
<accession>A0A3N0UYH7</accession>
<dbReference type="SFLD" id="SFLDG01129">
    <property type="entry name" value="C1.5:_HAD__Beta-PGM__Phosphata"/>
    <property type="match status" value="1"/>
</dbReference>
<evidence type="ECO:0000256" key="1">
    <source>
        <dbReference type="ARBA" id="ARBA00000830"/>
    </source>
</evidence>
<dbReference type="GO" id="GO:0005829">
    <property type="term" value="C:cytosol"/>
    <property type="evidence" value="ECO:0007669"/>
    <property type="project" value="TreeGrafter"/>
</dbReference>
<dbReference type="InterPro" id="IPR036412">
    <property type="entry name" value="HAD-like_sf"/>
</dbReference>
<dbReference type="GO" id="GO:0006281">
    <property type="term" value="P:DNA repair"/>
    <property type="evidence" value="ECO:0007669"/>
    <property type="project" value="TreeGrafter"/>
</dbReference>
<keyword evidence="6" id="KW-1185">Reference proteome</keyword>
<dbReference type="SFLD" id="SFLDS00003">
    <property type="entry name" value="Haloacid_Dehalogenase"/>
    <property type="match status" value="1"/>
</dbReference>
<dbReference type="GO" id="GO:0008967">
    <property type="term" value="F:phosphoglycolate phosphatase activity"/>
    <property type="evidence" value="ECO:0007669"/>
    <property type="project" value="UniProtKB-EC"/>
</dbReference>
<dbReference type="Pfam" id="PF00702">
    <property type="entry name" value="Hydrolase"/>
    <property type="match status" value="1"/>
</dbReference>
<dbReference type="PANTHER" id="PTHR43434">
    <property type="entry name" value="PHOSPHOGLYCOLATE PHOSPHATASE"/>
    <property type="match status" value="1"/>
</dbReference>
<dbReference type="PANTHER" id="PTHR43434:SF1">
    <property type="entry name" value="PHOSPHOGLYCOLATE PHOSPHATASE"/>
    <property type="match status" value="1"/>
</dbReference>
<evidence type="ECO:0000256" key="2">
    <source>
        <dbReference type="ARBA" id="ARBA00004818"/>
    </source>
</evidence>
<protein>
    <recommendedName>
        <fullName evidence="4">phosphoglycolate phosphatase</fullName>
        <ecNumber evidence="4">3.1.3.18</ecNumber>
    </recommendedName>
</protein>
<comment type="pathway">
    <text evidence="2">Organic acid metabolism; glycolate biosynthesis; glycolate from 2-phosphoglycolate: step 1/1.</text>
</comment>
<keyword evidence="5" id="KW-0378">Hydrolase</keyword>
<reference evidence="5 6" key="1">
    <citation type="submission" date="2018-10" db="EMBL/GenBank/DDBJ databases">
        <authorList>
            <person name="Chen W.-M."/>
        </authorList>
    </citation>
    <scope>NUCLEOTIDE SEQUENCE [LARGE SCALE GENOMIC DNA]</scope>
    <source>
        <strain evidence="5 6">H-5</strain>
    </source>
</reference>
<evidence type="ECO:0000313" key="5">
    <source>
        <dbReference type="EMBL" id="ROH85580.1"/>
    </source>
</evidence>
<comment type="caution">
    <text evidence="5">The sequence shown here is derived from an EMBL/GenBank/DDBJ whole genome shotgun (WGS) entry which is preliminary data.</text>
</comment>
<dbReference type="CDD" id="cd01427">
    <property type="entry name" value="HAD_like"/>
    <property type="match status" value="1"/>
</dbReference>
<comment type="similarity">
    <text evidence="3">Belongs to the HAD-like hydrolase superfamily. CbbY/CbbZ/Gph/YieH family.</text>
</comment>
<sequence length="223" mass="24851">MAPDLKALAKYRTLVFDCDGVVLDSNQVKIQAYYDTAMAYGATPVQAQALVDHHIALGGISRYPKFEYFLRTILHKTITETEMQRLLGLFAAELEHSLLACAVAPGLEQLRTLLPDTRWMMISGGDQEEVRGVMHRRGLADYFDAGIYGSPDNKDTILAREIASGALQTPAIFFGDSRYDHQSSTRAGLDFVFLTDWTDVPGWQEYCQLHGICVAPALKTFIQ</sequence>
<evidence type="ECO:0000313" key="6">
    <source>
        <dbReference type="Proteomes" id="UP000275137"/>
    </source>
</evidence>
<dbReference type="Gene3D" id="1.10.150.240">
    <property type="entry name" value="Putative phosphatase, domain 2"/>
    <property type="match status" value="1"/>
</dbReference>
<comment type="catalytic activity">
    <reaction evidence="1">
        <text>2-phosphoglycolate + H2O = glycolate + phosphate</text>
        <dbReference type="Rhea" id="RHEA:14369"/>
        <dbReference type="ChEBI" id="CHEBI:15377"/>
        <dbReference type="ChEBI" id="CHEBI:29805"/>
        <dbReference type="ChEBI" id="CHEBI:43474"/>
        <dbReference type="ChEBI" id="CHEBI:58033"/>
        <dbReference type="EC" id="3.1.3.18"/>
    </reaction>
</comment>
<organism evidence="5 6">
    <name type="scientific">Pseudomethylobacillus aquaticus</name>
    <dbReference type="NCBI Taxonomy" id="2676064"/>
    <lineage>
        <taxon>Bacteria</taxon>
        <taxon>Pseudomonadati</taxon>
        <taxon>Pseudomonadota</taxon>
        <taxon>Betaproteobacteria</taxon>
        <taxon>Nitrosomonadales</taxon>
        <taxon>Methylophilaceae</taxon>
        <taxon>Pseudomethylobacillus</taxon>
    </lineage>
</organism>
<proteinExistence type="inferred from homology"/>
<dbReference type="SUPFAM" id="SSF56784">
    <property type="entry name" value="HAD-like"/>
    <property type="match status" value="1"/>
</dbReference>
<dbReference type="InterPro" id="IPR023198">
    <property type="entry name" value="PGP-like_dom2"/>
</dbReference>
<dbReference type="EC" id="3.1.3.18" evidence="4"/>